<dbReference type="PROSITE" id="PS51706">
    <property type="entry name" value="G_ENGB"/>
    <property type="match status" value="1"/>
</dbReference>
<proteinExistence type="inferred from homology"/>
<dbReference type="NCBIfam" id="TIGR03598">
    <property type="entry name" value="GTPase_YsxC"/>
    <property type="match status" value="1"/>
</dbReference>
<evidence type="ECO:0000256" key="7">
    <source>
        <dbReference type="ARBA" id="ARBA00023134"/>
    </source>
</evidence>
<feature type="domain" description="EngB-type G" evidence="11">
    <location>
        <begin position="18"/>
        <end position="187"/>
    </location>
</feature>
<evidence type="ECO:0000256" key="10">
    <source>
        <dbReference type="HAMAP-Rule" id="MF_00321"/>
    </source>
</evidence>
<dbReference type="InterPro" id="IPR027417">
    <property type="entry name" value="P-loop_NTPase"/>
</dbReference>
<evidence type="ECO:0000256" key="6">
    <source>
        <dbReference type="ARBA" id="ARBA00022842"/>
    </source>
</evidence>
<accession>A0A097SSL0</accession>
<evidence type="ECO:0000256" key="3">
    <source>
        <dbReference type="ARBA" id="ARBA00022618"/>
    </source>
</evidence>
<keyword evidence="8 10" id="KW-0717">Septation</keyword>
<dbReference type="CDD" id="cd01876">
    <property type="entry name" value="YihA_EngB"/>
    <property type="match status" value="1"/>
</dbReference>
<evidence type="ECO:0000256" key="9">
    <source>
        <dbReference type="ARBA" id="ARBA00023306"/>
    </source>
</evidence>
<keyword evidence="4" id="KW-0479">Metal-binding</keyword>
<dbReference type="STRING" id="1318617.MGM1_1850"/>
<comment type="function">
    <text evidence="10">Necessary for normal cell division and for the maintenance of normal septation.</text>
</comment>
<dbReference type="InterPro" id="IPR006073">
    <property type="entry name" value="GTP-bd"/>
</dbReference>
<evidence type="ECO:0000256" key="1">
    <source>
        <dbReference type="ARBA" id="ARBA00001946"/>
    </source>
</evidence>
<dbReference type="GO" id="GO:0005525">
    <property type="term" value="F:GTP binding"/>
    <property type="evidence" value="ECO:0007669"/>
    <property type="project" value="UniProtKB-UniRule"/>
</dbReference>
<dbReference type="NCBIfam" id="TIGR00231">
    <property type="entry name" value="small_GTP"/>
    <property type="match status" value="1"/>
</dbReference>
<dbReference type="Gene3D" id="3.40.50.300">
    <property type="entry name" value="P-loop containing nucleotide triphosphate hydrolases"/>
    <property type="match status" value="1"/>
</dbReference>
<dbReference type="PANTHER" id="PTHR11649:SF13">
    <property type="entry name" value="ENGB-TYPE G DOMAIN-CONTAINING PROTEIN"/>
    <property type="match status" value="1"/>
</dbReference>
<evidence type="ECO:0000313" key="13">
    <source>
        <dbReference type="Proteomes" id="UP000030066"/>
    </source>
</evidence>
<keyword evidence="3 10" id="KW-0132">Cell division</keyword>
<dbReference type="GO" id="GO:0000917">
    <property type="term" value="P:division septum assembly"/>
    <property type="evidence" value="ECO:0007669"/>
    <property type="project" value="UniProtKB-KW"/>
</dbReference>
<evidence type="ECO:0000313" key="12">
    <source>
        <dbReference type="EMBL" id="AIV03569.1"/>
    </source>
</evidence>
<dbReference type="Pfam" id="PF01926">
    <property type="entry name" value="MMR_HSR1"/>
    <property type="match status" value="1"/>
</dbReference>
<dbReference type="HAMAP" id="MF_00321">
    <property type="entry name" value="GTPase_EngB"/>
    <property type="match status" value="1"/>
</dbReference>
<sequence>MAEFIKSASKPSDWINDGQVEVVLIGRSNVGKSSIINALANSKIAITSKTPGRTQLANFYDFKSFRLVDLPGYGYAKVQKDAQNQLIKIIDEVLMIRSNVYMTLHIVDANVITAEDLMMAEYLKKRFVHHYFIANKADKSSMKYYLSQKQKICKYLQIKNDELMFVSAKKQININQIKNLINATIKSVK</sequence>
<name>A0A097SSL0_9BACT</name>
<evidence type="ECO:0000259" key="11">
    <source>
        <dbReference type="PROSITE" id="PS51706"/>
    </source>
</evidence>
<keyword evidence="7 10" id="KW-0342">GTP-binding</keyword>
<comment type="similarity">
    <text evidence="2 10">Belongs to the TRAFAC class TrmE-Era-EngA-EngB-Septin-like GTPase superfamily. EngB GTPase family.</text>
</comment>
<dbReference type="GO" id="GO:0046872">
    <property type="term" value="F:metal ion binding"/>
    <property type="evidence" value="ECO:0007669"/>
    <property type="project" value="UniProtKB-KW"/>
</dbReference>
<keyword evidence="5 10" id="KW-0547">Nucleotide-binding</keyword>
<dbReference type="SUPFAM" id="SSF52540">
    <property type="entry name" value="P-loop containing nucleoside triphosphate hydrolases"/>
    <property type="match status" value="1"/>
</dbReference>
<dbReference type="eggNOG" id="COG0218">
    <property type="taxonomic scope" value="Bacteria"/>
</dbReference>
<reference evidence="12 13" key="1">
    <citation type="journal article" date="2014" name="PLoS ONE">
        <title>An emerging Mycoplasma associated with trichomoniasis, vaginal infection and disease.</title>
        <authorList>
            <consortium name="Vaginal Microbiome Consortium"/>
            <person name="Fettweis J.M."/>
            <person name="Serrano M.G."/>
            <person name="Huang B."/>
            <person name="Brooks J.P."/>
            <person name="Glascock A.L."/>
            <person name="Sheth N.U."/>
            <person name="Strauss J.F.III."/>
            <person name="Jefferson K.K."/>
            <person name="Buck G.A."/>
        </authorList>
    </citation>
    <scope>NUCLEOTIDE SEQUENCE [LARGE SCALE GENOMIC DNA]</scope>
    <source>
        <strain evidence="12 13">VCU_M1</strain>
    </source>
</reference>
<dbReference type="AlphaFoldDB" id="A0A097SSL0"/>
<dbReference type="InterPro" id="IPR030393">
    <property type="entry name" value="G_ENGB_dom"/>
</dbReference>
<keyword evidence="6" id="KW-0460">Magnesium</keyword>
<keyword evidence="9 10" id="KW-0131">Cell cycle</keyword>
<dbReference type="EMBL" id="CP007711">
    <property type="protein sequence ID" value="AIV03569.1"/>
    <property type="molecule type" value="Genomic_DNA"/>
</dbReference>
<evidence type="ECO:0000256" key="2">
    <source>
        <dbReference type="ARBA" id="ARBA00009638"/>
    </source>
</evidence>
<dbReference type="GO" id="GO:0005829">
    <property type="term" value="C:cytosol"/>
    <property type="evidence" value="ECO:0007669"/>
    <property type="project" value="TreeGrafter"/>
</dbReference>
<evidence type="ECO:0000256" key="8">
    <source>
        <dbReference type="ARBA" id="ARBA00023210"/>
    </source>
</evidence>
<evidence type="ECO:0000256" key="5">
    <source>
        <dbReference type="ARBA" id="ARBA00022741"/>
    </source>
</evidence>
<gene>
    <name evidence="10" type="primary">engB</name>
    <name evidence="12" type="ORF">MGM1_1850</name>
</gene>
<protein>
    <recommendedName>
        <fullName evidence="10">Probable GTP-binding protein EngB</fullName>
    </recommendedName>
</protein>
<evidence type="ECO:0000256" key="4">
    <source>
        <dbReference type="ARBA" id="ARBA00022723"/>
    </source>
</evidence>
<keyword evidence="13" id="KW-1185">Reference proteome</keyword>
<comment type="cofactor">
    <cofactor evidence="1">
        <name>Mg(2+)</name>
        <dbReference type="ChEBI" id="CHEBI:18420"/>
    </cofactor>
</comment>
<dbReference type="PANTHER" id="PTHR11649">
    <property type="entry name" value="MSS1/TRME-RELATED GTP-BINDING PROTEIN"/>
    <property type="match status" value="1"/>
</dbReference>
<dbReference type="HOGENOM" id="CLU_033732_3_2_14"/>
<dbReference type="InterPro" id="IPR019987">
    <property type="entry name" value="GTP-bd_ribosome_bio_YsxC"/>
</dbReference>
<organism evidence="12 13">
    <name type="scientific">Candidatus Malacoplasma girerdii</name>
    <dbReference type="NCBI Taxonomy" id="1318617"/>
    <lineage>
        <taxon>Bacteria</taxon>
        <taxon>Bacillati</taxon>
        <taxon>Mycoplasmatota</taxon>
        <taxon>Mycoplasmoidales</taxon>
        <taxon>Mycoplasmoidaceae</taxon>
        <taxon>Malacoplasma</taxon>
    </lineage>
</organism>
<dbReference type="Proteomes" id="UP000030066">
    <property type="component" value="Chromosome"/>
</dbReference>
<dbReference type="InterPro" id="IPR005225">
    <property type="entry name" value="Small_GTP-bd"/>
</dbReference>
<dbReference type="KEGG" id="mgj:MGM1_1850"/>